<dbReference type="AlphaFoldDB" id="A0A6A5TD60"/>
<evidence type="ECO:0000256" key="10">
    <source>
        <dbReference type="PIRSR" id="PIRSR611150-1"/>
    </source>
</evidence>
<name>A0A6A5TD60_9PLEO</name>
<feature type="chain" id="PRO_5025714822" description="Cutinase" evidence="12">
    <location>
        <begin position="29"/>
        <end position="296"/>
    </location>
</feature>
<dbReference type="Proteomes" id="UP000800035">
    <property type="component" value="Unassembled WGS sequence"/>
</dbReference>
<protein>
    <recommendedName>
        <fullName evidence="3 12">Cutinase</fullName>
        <ecNumber evidence="3 12">3.1.1.74</ecNumber>
    </recommendedName>
</protein>
<comment type="similarity">
    <text evidence="2 12">Belongs to the cutinase family.</text>
</comment>
<evidence type="ECO:0000256" key="8">
    <source>
        <dbReference type="ARBA" id="ARBA00023157"/>
    </source>
</evidence>
<dbReference type="InterPro" id="IPR029058">
    <property type="entry name" value="AB_hydrolase_fold"/>
</dbReference>
<accession>A0A6A5TD60</accession>
<evidence type="ECO:0000313" key="14">
    <source>
        <dbReference type="Proteomes" id="UP000800035"/>
    </source>
</evidence>
<evidence type="ECO:0000256" key="11">
    <source>
        <dbReference type="PIRSR" id="PIRSR611150-2"/>
    </source>
</evidence>
<dbReference type="InterPro" id="IPR011150">
    <property type="entry name" value="Cutinase_monf"/>
</dbReference>
<dbReference type="GO" id="GO:0050525">
    <property type="term" value="F:cutinase activity"/>
    <property type="evidence" value="ECO:0007669"/>
    <property type="project" value="UniProtKB-UniRule"/>
</dbReference>
<evidence type="ECO:0000256" key="9">
    <source>
        <dbReference type="ARBA" id="ARBA00034045"/>
    </source>
</evidence>
<comment type="function">
    <text evidence="12">Catalyzes the hydrolysis of complex carboxylic polyesters found in the cell wall of plants. Degrades cutin, a macromolecule that forms the structure of the plant cuticle.</text>
</comment>
<keyword evidence="6 12" id="KW-0732">Signal</keyword>
<evidence type="ECO:0000256" key="1">
    <source>
        <dbReference type="ARBA" id="ARBA00004613"/>
    </source>
</evidence>
<keyword evidence="14" id="KW-1185">Reference proteome</keyword>
<dbReference type="PANTHER" id="PTHR48250:SF1">
    <property type="entry name" value="CUTINASE"/>
    <property type="match status" value="1"/>
</dbReference>
<dbReference type="SMART" id="SM01110">
    <property type="entry name" value="Cutinase"/>
    <property type="match status" value="1"/>
</dbReference>
<reference evidence="13" key="1">
    <citation type="journal article" date="2020" name="Stud. Mycol.">
        <title>101 Dothideomycetes genomes: a test case for predicting lifestyles and emergence of pathogens.</title>
        <authorList>
            <person name="Haridas S."/>
            <person name="Albert R."/>
            <person name="Binder M."/>
            <person name="Bloem J."/>
            <person name="Labutti K."/>
            <person name="Salamov A."/>
            <person name="Andreopoulos B."/>
            <person name="Baker S."/>
            <person name="Barry K."/>
            <person name="Bills G."/>
            <person name="Bluhm B."/>
            <person name="Cannon C."/>
            <person name="Castanera R."/>
            <person name="Culley D."/>
            <person name="Daum C."/>
            <person name="Ezra D."/>
            <person name="Gonzalez J."/>
            <person name="Henrissat B."/>
            <person name="Kuo A."/>
            <person name="Liang C."/>
            <person name="Lipzen A."/>
            <person name="Lutzoni F."/>
            <person name="Magnuson J."/>
            <person name="Mondo S."/>
            <person name="Nolan M."/>
            <person name="Ohm R."/>
            <person name="Pangilinan J."/>
            <person name="Park H.-J."/>
            <person name="Ramirez L."/>
            <person name="Alfaro M."/>
            <person name="Sun H."/>
            <person name="Tritt A."/>
            <person name="Yoshinaga Y."/>
            <person name="Zwiers L.-H."/>
            <person name="Turgeon B."/>
            <person name="Goodwin S."/>
            <person name="Spatafora J."/>
            <person name="Crous P."/>
            <person name="Grigoriev I."/>
        </authorList>
    </citation>
    <scope>NUCLEOTIDE SEQUENCE</scope>
    <source>
        <strain evidence="13">CBS 675.92</strain>
    </source>
</reference>
<evidence type="ECO:0000313" key="13">
    <source>
        <dbReference type="EMBL" id="KAF1950723.1"/>
    </source>
</evidence>
<gene>
    <name evidence="13" type="ORF">CC80DRAFT_496637</name>
</gene>
<feature type="active site" evidence="10">
    <location>
        <position position="264"/>
    </location>
</feature>
<comment type="catalytic activity">
    <reaction evidence="9 12">
        <text>cutin + H2O = cutin monomers.</text>
        <dbReference type="EC" id="3.1.1.74"/>
    </reaction>
</comment>
<evidence type="ECO:0000256" key="12">
    <source>
        <dbReference type="RuleBase" id="RU361263"/>
    </source>
</evidence>
<organism evidence="13 14">
    <name type="scientific">Byssothecium circinans</name>
    <dbReference type="NCBI Taxonomy" id="147558"/>
    <lineage>
        <taxon>Eukaryota</taxon>
        <taxon>Fungi</taxon>
        <taxon>Dikarya</taxon>
        <taxon>Ascomycota</taxon>
        <taxon>Pezizomycotina</taxon>
        <taxon>Dothideomycetes</taxon>
        <taxon>Pleosporomycetidae</taxon>
        <taxon>Pleosporales</taxon>
        <taxon>Massarineae</taxon>
        <taxon>Massarinaceae</taxon>
        <taxon>Byssothecium</taxon>
    </lineage>
</organism>
<dbReference type="PROSITE" id="PS00155">
    <property type="entry name" value="CUTINASE_1"/>
    <property type="match status" value="1"/>
</dbReference>
<evidence type="ECO:0000256" key="7">
    <source>
        <dbReference type="ARBA" id="ARBA00022801"/>
    </source>
</evidence>
<dbReference type="PANTHER" id="PTHR48250">
    <property type="entry name" value="CUTINASE 2-RELATED"/>
    <property type="match status" value="1"/>
</dbReference>
<keyword evidence="7 12" id="KW-0378">Hydrolase</keyword>
<evidence type="ECO:0000256" key="4">
    <source>
        <dbReference type="ARBA" id="ARBA00022487"/>
    </source>
</evidence>
<comment type="subcellular location">
    <subcellularLocation>
        <location evidence="1 12">Secreted</location>
    </subcellularLocation>
</comment>
<feature type="active site" description="Nucleophile" evidence="10">
    <location>
        <position position="213"/>
    </location>
</feature>
<dbReference type="EMBL" id="ML977023">
    <property type="protein sequence ID" value="KAF1950723.1"/>
    <property type="molecule type" value="Genomic_DNA"/>
</dbReference>
<feature type="disulfide bond" evidence="11">
    <location>
        <begin position="128"/>
        <end position="202"/>
    </location>
</feature>
<evidence type="ECO:0000256" key="6">
    <source>
        <dbReference type="ARBA" id="ARBA00022729"/>
    </source>
</evidence>
<dbReference type="Gene3D" id="3.40.50.1820">
    <property type="entry name" value="alpha/beta hydrolase"/>
    <property type="match status" value="1"/>
</dbReference>
<dbReference type="PRINTS" id="PR00129">
    <property type="entry name" value="CUTINASE"/>
</dbReference>
<evidence type="ECO:0000256" key="3">
    <source>
        <dbReference type="ARBA" id="ARBA00013095"/>
    </source>
</evidence>
<dbReference type="InterPro" id="IPR043580">
    <property type="entry name" value="CUTINASE_1"/>
</dbReference>
<keyword evidence="4 12" id="KW-0719">Serine esterase</keyword>
<dbReference type="OrthoDB" id="2975078at2759"/>
<sequence>MFPTLPTLHYAKVLLCALALQSAVLVHGLPTDTTDINLDLDVDEAFPTINATNAAFFQGASSQAAIPAPLAQFPSGLLNRFLRILSTLPQGEQALDGIGRILTPLQQALANAVGIETTKSDLARNAPCADMTLVYARGTTEPGNMGLVTGPPFVDALKKELGTKSLAVQGVEYPATFAGFNKNGAEGVPSMTNFINQALTKCPNTKVVISGYSQGALVLRSTADKLPAETMAKISSVVTFGDPRNPNAIKGSEGKTLITCHENDAVCKGGFITIDHLTYAQDAPAVAKFVVQKAQV</sequence>
<feature type="disulfide bond" evidence="11">
    <location>
        <begin position="260"/>
        <end position="267"/>
    </location>
</feature>
<keyword evidence="8 11" id="KW-1015">Disulfide bond</keyword>
<dbReference type="EC" id="3.1.1.74" evidence="3 12"/>
<keyword evidence="5 12" id="KW-0964">Secreted</keyword>
<dbReference type="InterPro" id="IPR000675">
    <property type="entry name" value="Cutinase/axe"/>
</dbReference>
<dbReference type="GO" id="GO:0005576">
    <property type="term" value="C:extracellular region"/>
    <property type="evidence" value="ECO:0007669"/>
    <property type="project" value="UniProtKB-SubCell"/>
</dbReference>
<dbReference type="SUPFAM" id="SSF53474">
    <property type="entry name" value="alpha/beta-Hydrolases"/>
    <property type="match status" value="1"/>
</dbReference>
<proteinExistence type="inferred from homology"/>
<dbReference type="Pfam" id="PF01083">
    <property type="entry name" value="Cutinase"/>
    <property type="match status" value="1"/>
</dbReference>
<feature type="active site" description="Proton donor/acceptor" evidence="10">
    <location>
        <position position="276"/>
    </location>
</feature>
<dbReference type="GO" id="GO:0016052">
    <property type="term" value="P:carbohydrate catabolic process"/>
    <property type="evidence" value="ECO:0007669"/>
    <property type="project" value="TreeGrafter"/>
</dbReference>
<evidence type="ECO:0000256" key="2">
    <source>
        <dbReference type="ARBA" id="ARBA00007534"/>
    </source>
</evidence>
<evidence type="ECO:0000256" key="5">
    <source>
        <dbReference type="ARBA" id="ARBA00022525"/>
    </source>
</evidence>
<feature type="signal peptide" evidence="12">
    <location>
        <begin position="1"/>
        <end position="28"/>
    </location>
</feature>